<dbReference type="AlphaFoldDB" id="A0A0N1ESR3"/>
<dbReference type="STRING" id="187330.AMS58_18290"/>
<organism evidence="2 3">
    <name type="scientific">Pseudoalteromonas porphyrae</name>
    <dbReference type="NCBI Taxonomy" id="187330"/>
    <lineage>
        <taxon>Bacteria</taxon>
        <taxon>Pseudomonadati</taxon>
        <taxon>Pseudomonadota</taxon>
        <taxon>Gammaproteobacteria</taxon>
        <taxon>Alteromonadales</taxon>
        <taxon>Pseudoalteromonadaceae</taxon>
        <taxon>Pseudoalteromonas</taxon>
    </lineage>
</organism>
<accession>A0A0N1ESR3</accession>
<dbReference type="PIRSF" id="PIRSF005610">
    <property type="entry name" value="SirB"/>
    <property type="match status" value="1"/>
</dbReference>
<keyword evidence="3" id="KW-1185">Reference proteome</keyword>
<keyword evidence="1" id="KW-1133">Transmembrane helix</keyword>
<dbReference type="InterPro" id="IPR007360">
    <property type="entry name" value="SirB"/>
</dbReference>
<gene>
    <name evidence="2" type="ORF">ADS77_16100</name>
</gene>
<proteinExistence type="predicted"/>
<evidence type="ECO:0000256" key="1">
    <source>
        <dbReference type="SAM" id="Phobius"/>
    </source>
</evidence>
<comment type="caution">
    <text evidence="2">The sequence shown here is derived from an EMBL/GenBank/DDBJ whole genome shotgun (WGS) entry which is preliminary data.</text>
</comment>
<keyword evidence="1" id="KW-0812">Transmembrane</keyword>
<dbReference type="GO" id="GO:0005886">
    <property type="term" value="C:plasma membrane"/>
    <property type="evidence" value="ECO:0007669"/>
    <property type="project" value="TreeGrafter"/>
</dbReference>
<feature type="transmembrane region" description="Helical" evidence="1">
    <location>
        <begin position="70"/>
        <end position="90"/>
    </location>
</feature>
<dbReference type="RefSeq" id="WP_054206458.1">
    <property type="nucleotide sequence ID" value="NZ_LHPH01000021.1"/>
</dbReference>
<dbReference type="PATRIC" id="fig|187330.3.peg.1647"/>
<dbReference type="PANTHER" id="PTHR39594:SF1">
    <property type="entry name" value="PROTEIN YCHQ"/>
    <property type="match status" value="1"/>
</dbReference>
<feature type="transmembrane region" description="Helical" evidence="1">
    <location>
        <begin position="39"/>
        <end position="64"/>
    </location>
</feature>
<evidence type="ECO:0000313" key="3">
    <source>
        <dbReference type="Proteomes" id="UP000037848"/>
    </source>
</evidence>
<feature type="transmembrane region" description="Helical" evidence="1">
    <location>
        <begin position="97"/>
        <end position="117"/>
    </location>
</feature>
<feature type="transmembrane region" description="Helical" evidence="1">
    <location>
        <begin position="6"/>
        <end position="27"/>
    </location>
</feature>
<reference evidence="2 3" key="1">
    <citation type="submission" date="2015-08" db="EMBL/GenBank/DDBJ databases">
        <title>Draft Genome Sequence of Pseudoalteromonas porphyrae UCD-SED14.</title>
        <authorList>
            <person name="Coil D.A."/>
            <person name="Jospin G."/>
            <person name="Lee R.D."/>
            <person name="Eisen J.A."/>
        </authorList>
    </citation>
    <scope>NUCLEOTIDE SEQUENCE [LARGE SCALE GENOMIC DNA]</scope>
    <source>
        <strain evidence="2 3">UCD-SED14</strain>
    </source>
</reference>
<dbReference type="EMBL" id="LHPH01000021">
    <property type="protein sequence ID" value="KPH60180.1"/>
    <property type="molecule type" value="Genomic_DNA"/>
</dbReference>
<dbReference type="PANTHER" id="PTHR39594">
    <property type="entry name" value="PROTEIN YCHQ"/>
    <property type="match status" value="1"/>
</dbReference>
<keyword evidence="1" id="KW-0472">Membrane</keyword>
<evidence type="ECO:0000313" key="2">
    <source>
        <dbReference type="EMBL" id="KPH60180.1"/>
    </source>
</evidence>
<sequence length="124" mass="13521">MEYLAVKHTHMAIAVLSIVLFYVRSFSRMGSGTIAKNKVVFIGSHATDTFLLISAFALMAIAKMNPLEQMWLLEKIILVVAYIVLGVIASKQQKTSIKVVLLVVTTAVIALIGKLAVTKTALFL</sequence>
<name>A0A0N1ESR3_9GAMM</name>
<dbReference type="Pfam" id="PF04247">
    <property type="entry name" value="SirB"/>
    <property type="match status" value="1"/>
</dbReference>
<protein>
    <submittedName>
        <fullName evidence="2">Transcriptional regulator</fullName>
    </submittedName>
</protein>
<dbReference type="OrthoDB" id="5588650at2"/>
<dbReference type="Proteomes" id="UP000037848">
    <property type="component" value="Unassembled WGS sequence"/>
</dbReference>